<comment type="caution">
    <text evidence="9">The sequence shown here is derived from an EMBL/GenBank/DDBJ whole genome shotgun (WGS) entry which is preliminary data.</text>
</comment>
<name>A0A2R6P1B6_9APHY</name>
<evidence type="ECO:0000256" key="3">
    <source>
        <dbReference type="ARBA" id="ARBA00022989"/>
    </source>
</evidence>
<feature type="transmembrane region" description="Helical" evidence="6">
    <location>
        <begin position="421"/>
        <end position="446"/>
    </location>
</feature>
<dbReference type="Pfam" id="PF09359">
    <property type="entry name" value="VTC"/>
    <property type="match status" value="1"/>
</dbReference>
<dbReference type="InterPro" id="IPR018966">
    <property type="entry name" value="VTC_domain"/>
</dbReference>
<feature type="compositionally biased region" description="Acidic residues" evidence="5">
    <location>
        <begin position="332"/>
        <end position="347"/>
    </location>
</feature>
<evidence type="ECO:0000256" key="1">
    <source>
        <dbReference type="ARBA" id="ARBA00004127"/>
    </source>
</evidence>
<protein>
    <recommendedName>
        <fullName evidence="11">Vacuolar transporter chaperone 4</fullName>
    </recommendedName>
</protein>
<feature type="compositionally biased region" description="Low complexity" evidence="5">
    <location>
        <begin position="151"/>
        <end position="160"/>
    </location>
</feature>
<accession>A0A2R6P1B6</accession>
<dbReference type="InterPro" id="IPR003807">
    <property type="entry name" value="DUF202"/>
</dbReference>
<gene>
    <name evidence="9" type="ORF">PHLCEN_2v5788</name>
</gene>
<feature type="transmembrane region" description="Helical" evidence="6">
    <location>
        <begin position="397"/>
        <end position="415"/>
    </location>
</feature>
<evidence type="ECO:0000313" key="9">
    <source>
        <dbReference type="EMBL" id="PSR83226.1"/>
    </source>
</evidence>
<dbReference type="EMBL" id="MLYV02000564">
    <property type="protein sequence ID" value="PSR83226.1"/>
    <property type="molecule type" value="Genomic_DNA"/>
</dbReference>
<feature type="compositionally biased region" description="Acidic residues" evidence="5">
    <location>
        <begin position="252"/>
        <end position="265"/>
    </location>
</feature>
<reference evidence="9 10" key="1">
    <citation type="submission" date="2018-02" db="EMBL/GenBank/DDBJ databases">
        <title>Genome sequence of the basidiomycete white-rot fungus Phlebia centrifuga.</title>
        <authorList>
            <person name="Granchi Z."/>
            <person name="Peng M."/>
            <person name="de Vries R.P."/>
            <person name="Hilden K."/>
            <person name="Makela M.R."/>
            <person name="Grigoriev I."/>
            <person name="Riley R."/>
        </authorList>
    </citation>
    <scope>NUCLEOTIDE SEQUENCE [LARGE SCALE GENOMIC DNA]</scope>
    <source>
        <strain evidence="9 10">FBCC195</strain>
    </source>
</reference>
<evidence type="ECO:0000259" key="7">
    <source>
        <dbReference type="Pfam" id="PF02656"/>
    </source>
</evidence>
<dbReference type="GO" id="GO:0000329">
    <property type="term" value="C:fungal-type vacuole membrane"/>
    <property type="evidence" value="ECO:0007669"/>
    <property type="project" value="TreeGrafter"/>
</dbReference>
<evidence type="ECO:0000256" key="5">
    <source>
        <dbReference type="SAM" id="MobiDB-lite"/>
    </source>
</evidence>
<dbReference type="GO" id="GO:0012505">
    <property type="term" value="C:endomembrane system"/>
    <property type="evidence" value="ECO:0007669"/>
    <property type="project" value="UniProtKB-SubCell"/>
</dbReference>
<dbReference type="GO" id="GO:0006799">
    <property type="term" value="P:polyphosphate biosynthetic process"/>
    <property type="evidence" value="ECO:0007669"/>
    <property type="project" value="UniProtKB-ARBA"/>
</dbReference>
<organism evidence="9 10">
    <name type="scientific">Hermanssonia centrifuga</name>
    <dbReference type="NCBI Taxonomy" id="98765"/>
    <lineage>
        <taxon>Eukaryota</taxon>
        <taxon>Fungi</taxon>
        <taxon>Dikarya</taxon>
        <taxon>Basidiomycota</taxon>
        <taxon>Agaricomycotina</taxon>
        <taxon>Agaricomycetes</taxon>
        <taxon>Polyporales</taxon>
        <taxon>Meruliaceae</taxon>
        <taxon>Hermanssonia</taxon>
    </lineage>
</organism>
<dbReference type="AlphaFoldDB" id="A0A2R6P1B6"/>
<keyword evidence="4 6" id="KW-0472">Membrane</keyword>
<dbReference type="Pfam" id="PF02656">
    <property type="entry name" value="DUF202"/>
    <property type="match status" value="1"/>
</dbReference>
<evidence type="ECO:0000259" key="8">
    <source>
        <dbReference type="Pfam" id="PF09359"/>
    </source>
</evidence>
<evidence type="ECO:0000256" key="2">
    <source>
        <dbReference type="ARBA" id="ARBA00022692"/>
    </source>
</evidence>
<dbReference type="Proteomes" id="UP000186601">
    <property type="component" value="Unassembled WGS sequence"/>
</dbReference>
<proteinExistence type="predicted"/>
<evidence type="ECO:0000256" key="6">
    <source>
        <dbReference type="SAM" id="Phobius"/>
    </source>
</evidence>
<dbReference type="Gene3D" id="3.20.100.30">
    <property type="entry name" value="VTC, catalytic tunnel domain"/>
    <property type="match status" value="1"/>
</dbReference>
<feature type="region of interest" description="Disordered" evidence="5">
    <location>
        <begin position="317"/>
        <end position="356"/>
    </location>
</feature>
<dbReference type="InterPro" id="IPR051572">
    <property type="entry name" value="VTC_Complex_Subunit"/>
</dbReference>
<evidence type="ECO:0000256" key="4">
    <source>
        <dbReference type="ARBA" id="ARBA00023136"/>
    </source>
</evidence>
<feature type="domain" description="DUF202" evidence="7">
    <location>
        <begin position="385"/>
        <end position="448"/>
    </location>
</feature>
<feature type="domain" description="VTC" evidence="8">
    <location>
        <begin position="16"/>
        <end position="103"/>
    </location>
</feature>
<dbReference type="OrthoDB" id="6493944at2759"/>
<evidence type="ECO:0008006" key="11">
    <source>
        <dbReference type="Google" id="ProtNLM"/>
    </source>
</evidence>
<keyword evidence="10" id="KW-1185">Reference proteome</keyword>
<dbReference type="PANTHER" id="PTHR46140">
    <property type="entry name" value="VACUOLAR TRANSPORTER CHAPERONE 1-RELATED"/>
    <property type="match status" value="1"/>
</dbReference>
<feature type="region of interest" description="Disordered" evidence="5">
    <location>
        <begin position="223"/>
        <end position="302"/>
    </location>
</feature>
<sequence length="491" mass="54880">MDEEFQGLVTKGKKTQEDVDGMIQLANEVQYAVLTKKLEPVMRTFYNRTAFQLPGDARVRISLDTELTMIREDDWDGTVRSGSNWRRTDIGIDHPFEQLPDGDKELFNKFIHGCATLLPERVDLVPFWLPQMDVDILKPDTGALQIERPLQSSSRGTSSSERQESSGVVTPEMGIESRHYTEPVSEGEEDEEMDLAPARDEGARIGLRDADVAAAVAFREMSLKEQEKQKQKGGVEGSRVPGVKARDTIVQEVEEDADDEADDDGGAGVDERTPFLKTRKHTGKAPAGDDSKHRALSIDPLAPSSAFDETLRDRLREDVERKRSSKGKKAGDEEDEEGDDEEDEDEERQVGPSVRAVRESERLLERNWSAPPGKRIAVPVRVEPKVYFATERTFLKWLHFAIYIGTIATALLNFIPAEDTVGLISAGLFTFAALVAIAYSAVIFVYRAYSIRHRLADGMYYDKYGPSLLAFLLLGAILTNIGLRLREMIEG</sequence>
<comment type="subcellular location">
    <subcellularLocation>
        <location evidence="1">Endomembrane system</location>
        <topology evidence="1">Multi-pass membrane protein</topology>
    </subcellularLocation>
</comment>
<evidence type="ECO:0000313" key="10">
    <source>
        <dbReference type="Proteomes" id="UP000186601"/>
    </source>
</evidence>
<dbReference type="InterPro" id="IPR042267">
    <property type="entry name" value="VTC_sf"/>
</dbReference>
<feature type="region of interest" description="Disordered" evidence="5">
    <location>
        <begin position="147"/>
        <end position="195"/>
    </location>
</feature>
<dbReference type="GO" id="GO:0033254">
    <property type="term" value="C:vacuolar transporter chaperone complex"/>
    <property type="evidence" value="ECO:0007669"/>
    <property type="project" value="TreeGrafter"/>
</dbReference>
<dbReference type="STRING" id="98765.A0A2R6P1B6"/>
<feature type="compositionally biased region" description="Acidic residues" evidence="5">
    <location>
        <begin position="185"/>
        <end position="194"/>
    </location>
</feature>
<dbReference type="PANTHER" id="PTHR46140:SF1">
    <property type="entry name" value="VACUOLAR TRANSPORTER CHAPERONE COMPLEX SUBUNIT 4-RELATED"/>
    <property type="match status" value="1"/>
</dbReference>
<keyword evidence="3 6" id="KW-1133">Transmembrane helix</keyword>
<feature type="transmembrane region" description="Helical" evidence="6">
    <location>
        <begin position="467"/>
        <end position="485"/>
    </location>
</feature>
<keyword evidence="2 6" id="KW-0812">Transmembrane</keyword>